<feature type="compositionally biased region" description="Polar residues" evidence="1">
    <location>
        <begin position="58"/>
        <end position="76"/>
    </location>
</feature>
<evidence type="ECO:0000313" key="3">
    <source>
        <dbReference type="Proteomes" id="UP000245444"/>
    </source>
</evidence>
<feature type="compositionally biased region" description="Low complexity" evidence="1">
    <location>
        <begin position="33"/>
        <end position="44"/>
    </location>
</feature>
<sequence length="87" mass="8642">MAAGLVAGLVAVSTAAQARGGGGHSGHGGYGTGYSSHSHSVSGYTNSHGTYVAPHHATNPNSTKLDNYSTHGNVNPYTGAVGTKSPY</sequence>
<keyword evidence="3" id="KW-1185">Reference proteome</keyword>
<feature type="compositionally biased region" description="Gly residues" evidence="1">
    <location>
        <begin position="19"/>
        <end position="32"/>
    </location>
</feature>
<dbReference type="Proteomes" id="UP000245444">
    <property type="component" value="Chromosome"/>
</dbReference>
<accession>A0A2U8WW39</accession>
<dbReference type="AlphaFoldDB" id="A0A2U8WW39"/>
<gene>
    <name evidence="2" type="ORF">DK419_26805</name>
</gene>
<organism evidence="2 3">
    <name type="scientific">Methylobacterium terrae</name>
    <dbReference type="NCBI Taxonomy" id="2202827"/>
    <lineage>
        <taxon>Bacteria</taxon>
        <taxon>Pseudomonadati</taxon>
        <taxon>Pseudomonadota</taxon>
        <taxon>Alphaproteobacteria</taxon>
        <taxon>Hyphomicrobiales</taxon>
        <taxon>Methylobacteriaceae</taxon>
        <taxon>Methylobacterium</taxon>
    </lineage>
</organism>
<dbReference type="KEGG" id="mtea:DK419_26805"/>
<feature type="region of interest" description="Disordered" evidence="1">
    <location>
        <begin position="17"/>
        <end position="87"/>
    </location>
</feature>
<evidence type="ECO:0000313" key="2">
    <source>
        <dbReference type="EMBL" id="AWN50279.1"/>
    </source>
</evidence>
<reference evidence="2 3" key="1">
    <citation type="submission" date="2018-05" db="EMBL/GenBank/DDBJ databases">
        <title>Complete Genome Sequence of Methylobacterium sp. 17Sr1-28.</title>
        <authorList>
            <person name="Srinivasan S."/>
        </authorList>
    </citation>
    <scope>NUCLEOTIDE SEQUENCE [LARGE SCALE GENOMIC DNA]</scope>
    <source>
        <strain evidence="2 3">17Sr1-28</strain>
    </source>
</reference>
<dbReference type="EMBL" id="CP029553">
    <property type="protein sequence ID" value="AWN50279.1"/>
    <property type="molecule type" value="Genomic_DNA"/>
</dbReference>
<name>A0A2U8WW39_9HYPH</name>
<protein>
    <submittedName>
        <fullName evidence="2">Uncharacterized protein</fullName>
    </submittedName>
</protein>
<proteinExistence type="predicted"/>
<evidence type="ECO:0000256" key="1">
    <source>
        <dbReference type="SAM" id="MobiDB-lite"/>
    </source>
</evidence>
<dbReference type="OrthoDB" id="7366709at2"/>